<proteinExistence type="predicted"/>
<evidence type="ECO:0000313" key="1">
    <source>
        <dbReference type="EMBL" id="KAH7933410.1"/>
    </source>
</evidence>
<evidence type="ECO:0000313" key="2">
    <source>
        <dbReference type="Proteomes" id="UP000821865"/>
    </source>
</evidence>
<keyword evidence="2" id="KW-1185">Reference proteome</keyword>
<dbReference type="EMBL" id="CM023478">
    <property type="protein sequence ID" value="KAH7933410.1"/>
    <property type="molecule type" value="Genomic_DNA"/>
</dbReference>
<name>A0ACB8C3M2_DERSI</name>
<protein>
    <submittedName>
        <fullName evidence="1">Uncharacterized protein</fullName>
    </submittedName>
</protein>
<accession>A0ACB8C3M2</accession>
<dbReference type="Proteomes" id="UP000821865">
    <property type="component" value="Chromosome 9"/>
</dbReference>
<comment type="caution">
    <text evidence="1">The sequence shown here is derived from an EMBL/GenBank/DDBJ whole genome shotgun (WGS) entry which is preliminary data.</text>
</comment>
<organism evidence="1 2">
    <name type="scientific">Dermacentor silvarum</name>
    <name type="common">Tick</name>
    <dbReference type="NCBI Taxonomy" id="543639"/>
    <lineage>
        <taxon>Eukaryota</taxon>
        <taxon>Metazoa</taxon>
        <taxon>Ecdysozoa</taxon>
        <taxon>Arthropoda</taxon>
        <taxon>Chelicerata</taxon>
        <taxon>Arachnida</taxon>
        <taxon>Acari</taxon>
        <taxon>Parasitiformes</taxon>
        <taxon>Ixodida</taxon>
        <taxon>Ixodoidea</taxon>
        <taxon>Ixodidae</taxon>
        <taxon>Rhipicephalinae</taxon>
        <taxon>Dermacentor</taxon>
    </lineage>
</organism>
<sequence length="170" mass="18400">MSRPVPNFMSIHGHRVMMEYRGMRRVCARCGDDGHMATACTSPYCKRCGVFGHDTDGCIEECKRCGGHHGTKECFRKKSYLAAARGPPSTNPPASSSENTRAKALQKLEPPKPNYQVLKPNVTKPCPLTSPSGSSGDTTENEGCSAKSRPTTEVKSTDTTTVESELTKSS</sequence>
<reference evidence="1" key="1">
    <citation type="submission" date="2020-05" db="EMBL/GenBank/DDBJ databases">
        <title>Large-scale comparative analyses of tick genomes elucidate their genetic diversity and vector capacities.</title>
        <authorList>
            <person name="Jia N."/>
            <person name="Wang J."/>
            <person name="Shi W."/>
            <person name="Du L."/>
            <person name="Sun Y."/>
            <person name="Zhan W."/>
            <person name="Jiang J."/>
            <person name="Wang Q."/>
            <person name="Zhang B."/>
            <person name="Ji P."/>
            <person name="Sakyi L.B."/>
            <person name="Cui X."/>
            <person name="Yuan T."/>
            <person name="Jiang B."/>
            <person name="Yang W."/>
            <person name="Lam T.T.-Y."/>
            <person name="Chang Q."/>
            <person name="Ding S."/>
            <person name="Wang X."/>
            <person name="Zhu J."/>
            <person name="Ruan X."/>
            <person name="Zhao L."/>
            <person name="Wei J."/>
            <person name="Que T."/>
            <person name="Du C."/>
            <person name="Cheng J."/>
            <person name="Dai P."/>
            <person name="Han X."/>
            <person name="Huang E."/>
            <person name="Gao Y."/>
            <person name="Liu J."/>
            <person name="Shao H."/>
            <person name="Ye R."/>
            <person name="Li L."/>
            <person name="Wei W."/>
            <person name="Wang X."/>
            <person name="Wang C."/>
            <person name="Yang T."/>
            <person name="Huo Q."/>
            <person name="Li W."/>
            <person name="Guo W."/>
            <person name="Chen H."/>
            <person name="Zhou L."/>
            <person name="Ni X."/>
            <person name="Tian J."/>
            <person name="Zhou Y."/>
            <person name="Sheng Y."/>
            <person name="Liu T."/>
            <person name="Pan Y."/>
            <person name="Xia L."/>
            <person name="Li J."/>
            <person name="Zhao F."/>
            <person name="Cao W."/>
        </authorList>
    </citation>
    <scope>NUCLEOTIDE SEQUENCE</scope>
    <source>
        <strain evidence="1">Dsil-2018</strain>
    </source>
</reference>
<gene>
    <name evidence="1" type="ORF">HPB49_012355</name>
</gene>